<dbReference type="InterPro" id="IPR012944">
    <property type="entry name" value="SusD_RagB_dom"/>
</dbReference>
<dbReference type="PROSITE" id="PS51257">
    <property type="entry name" value="PROKAR_LIPOPROTEIN"/>
    <property type="match status" value="1"/>
</dbReference>
<comment type="caution">
    <text evidence="8">The sequence shown here is derived from an EMBL/GenBank/DDBJ whole genome shotgun (WGS) entry which is preliminary data.</text>
</comment>
<keyword evidence="5" id="KW-0998">Cell outer membrane</keyword>
<accession>A0A5N5IV63</accession>
<protein>
    <submittedName>
        <fullName evidence="8">RagB/SusD family nutrient uptake outer membrane protein</fullName>
    </submittedName>
</protein>
<name>A0A5N5IV63_9FLAO</name>
<evidence type="ECO:0000256" key="5">
    <source>
        <dbReference type="ARBA" id="ARBA00023237"/>
    </source>
</evidence>
<dbReference type="AlphaFoldDB" id="A0A5N5IV63"/>
<keyword evidence="9" id="KW-1185">Reference proteome</keyword>
<gene>
    <name evidence="8" type="ORF">FOT42_007975</name>
</gene>
<keyword evidence="3" id="KW-0732">Signal</keyword>
<comment type="similarity">
    <text evidence="2">Belongs to the SusD family.</text>
</comment>
<evidence type="ECO:0000256" key="3">
    <source>
        <dbReference type="ARBA" id="ARBA00022729"/>
    </source>
</evidence>
<dbReference type="OrthoDB" id="5694214at2"/>
<organism evidence="8 9">
    <name type="scientific">Flagellimonas hadalis</name>
    <dbReference type="NCBI Taxonomy" id="2597517"/>
    <lineage>
        <taxon>Bacteria</taxon>
        <taxon>Pseudomonadati</taxon>
        <taxon>Bacteroidota</taxon>
        <taxon>Flavobacteriia</taxon>
        <taxon>Flavobacteriales</taxon>
        <taxon>Flavobacteriaceae</taxon>
        <taxon>Flagellimonas</taxon>
    </lineage>
</organism>
<evidence type="ECO:0000259" key="6">
    <source>
        <dbReference type="Pfam" id="PF07980"/>
    </source>
</evidence>
<evidence type="ECO:0000313" key="9">
    <source>
        <dbReference type="Proteomes" id="UP000319204"/>
    </source>
</evidence>
<dbReference type="InterPro" id="IPR011990">
    <property type="entry name" value="TPR-like_helical_dom_sf"/>
</dbReference>
<dbReference type="Proteomes" id="UP000319204">
    <property type="component" value="Unassembled WGS sequence"/>
</dbReference>
<evidence type="ECO:0000256" key="2">
    <source>
        <dbReference type="ARBA" id="ARBA00006275"/>
    </source>
</evidence>
<feature type="domain" description="RagB/SusD" evidence="6">
    <location>
        <begin position="375"/>
        <end position="506"/>
    </location>
</feature>
<feature type="domain" description="SusD-like N-terminal" evidence="7">
    <location>
        <begin position="84"/>
        <end position="219"/>
    </location>
</feature>
<reference evidence="8" key="1">
    <citation type="submission" date="2019-10" db="EMBL/GenBank/DDBJ databases">
        <title>Muricauda hadale sp. nov., a piezophilic bacterium isolated from hadopelagic water of the Mariana Trench.</title>
        <authorList>
            <person name="Wei Y."/>
        </authorList>
    </citation>
    <scope>NUCLEOTIDE SEQUENCE [LARGE SCALE GENOMIC DNA]</scope>
    <source>
        <strain evidence="8">MT-229</strain>
    </source>
</reference>
<dbReference type="Pfam" id="PF07980">
    <property type="entry name" value="SusD_RagB"/>
    <property type="match status" value="1"/>
</dbReference>
<comment type="subcellular location">
    <subcellularLocation>
        <location evidence="1">Cell outer membrane</location>
    </subcellularLocation>
</comment>
<dbReference type="InterPro" id="IPR033985">
    <property type="entry name" value="SusD-like_N"/>
</dbReference>
<keyword evidence="4" id="KW-0472">Membrane</keyword>
<dbReference type="Gene3D" id="1.25.40.390">
    <property type="match status" value="1"/>
</dbReference>
<evidence type="ECO:0000256" key="4">
    <source>
        <dbReference type="ARBA" id="ARBA00023136"/>
    </source>
</evidence>
<dbReference type="GO" id="GO:0009279">
    <property type="term" value="C:cell outer membrane"/>
    <property type="evidence" value="ECO:0007669"/>
    <property type="project" value="UniProtKB-SubCell"/>
</dbReference>
<dbReference type="Pfam" id="PF14322">
    <property type="entry name" value="SusD-like_3"/>
    <property type="match status" value="1"/>
</dbReference>
<proteinExistence type="inferred from homology"/>
<sequence length="506" mass="55582">MKAIKLNKVYIWAIALIMAGCTDLEIEQTDSVFADLSGEFSGVEAGPSLSALYNSVRGQIENQENLYALTEVSTDEFVVPTRGTDWGDNGVWRTLHSHTWSATHQRVKNTWNDMNSNVYNATTIIDSRSNPTPQQAAEAKFLRAYSMFWLIDLFGQVPFRTPDEGPDVNPNVMTRSEAFDFAVTDLTEAIPNLPSTGPSADLVGASKAAGMLLLAKFYLNKHIFTGTGTAAAADMNQVISLVDDIKAEGFDLQAGFFELFTDDVDSETIFFTTSSVGNNIWNGLHYKQIVPDQAGGWNGFTTIAEFYDLFEGDPNINTPGSGQEERRGFVPTDGTNFGIGNGFLIGQQYDANGDPYTDRTGAPLVFTKELPGLLGNNERTGIRVIKYNPANGAFANHKIVLRYADAHLMKAEALMRSGGDATALINELRTLRGATPIGSVTEQDILDERGRELYGEQWRRNDLIRFGQFTAPWSYKEVSGDDTKNLFPIPATAIISNPNLVQNPGY</sequence>
<evidence type="ECO:0000313" key="8">
    <source>
        <dbReference type="EMBL" id="KAB5489372.1"/>
    </source>
</evidence>
<dbReference type="EMBL" id="VNIK02000004">
    <property type="protein sequence ID" value="KAB5489372.1"/>
    <property type="molecule type" value="Genomic_DNA"/>
</dbReference>
<evidence type="ECO:0000256" key="1">
    <source>
        <dbReference type="ARBA" id="ARBA00004442"/>
    </source>
</evidence>
<evidence type="ECO:0000259" key="7">
    <source>
        <dbReference type="Pfam" id="PF14322"/>
    </source>
</evidence>
<dbReference type="SUPFAM" id="SSF48452">
    <property type="entry name" value="TPR-like"/>
    <property type="match status" value="1"/>
</dbReference>
<dbReference type="RefSeq" id="WP_151890045.1">
    <property type="nucleotide sequence ID" value="NZ_VNIK02000004.1"/>
</dbReference>